<reference evidence="2 3" key="1">
    <citation type="journal article" date="2011" name="Nat. Biotechnol.">
        <title>Comparative genomic analysis of the thermophilic biomass-degrading fungi Myceliophthora thermophila and Thielavia terrestris.</title>
        <authorList>
            <person name="Berka R.M."/>
            <person name="Grigoriev I.V."/>
            <person name="Otillar R."/>
            <person name="Salamov A."/>
            <person name="Grimwood J."/>
            <person name="Reid I."/>
            <person name="Ishmael N."/>
            <person name="John T."/>
            <person name="Darmond C."/>
            <person name="Moisan M.-C."/>
            <person name="Henrissat B."/>
            <person name="Coutinho P.M."/>
            <person name="Lombard V."/>
            <person name="Natvig D.O."/>
            <person name="Lindquist E."/>
            <person name="Schmutz J."/>
            <person name="Lucas S."/>
            <person name="Harris P."/>
            <person name="Powlowski J."/>
            <person name="Bellemare A."/>
            <person name="Taylor D."/>
            <person name="Butler G."/>
            <person name="de Vries R.P."/>
            <person name="Allijn I.E."/>
            <person name="van den Brink J."/>
            <person name="Ushinsky S."/>
            <person name="Storms R."/>
            <person name="Powell A.J."/>
            <person name="Paulsen I.T."/>
            <person name="Elbourne L.D.H."/>
            <person name="Baker S.E."/>
            <person name="Magnuson J."/>
            <person name="LaBoissiere S."/>
            <person name="Clutterbuck A.J."/>
            <person name="Martinez D."/>
            <person name="Wogulis M."/>
            <person name="de Leon A.L."/>
            <person name="Rey M.W."/>
            <person name="Tsang A."/>
        </authorList>
    </citation>
    <scope>NUCLEOTIDE SEQUENCE [LARGE SCALE GENOMIC DNA]</scope>
    <source>
        <strain evidence="3">ATCC 38088 / NRRL 8126</strain>
    </source>
</reference>
<dbReference type="OrthoDB" id="4776865at2759"/>
<sequence>AIRRLVYNKDDIVLIIATKYSKSTILYSFSTFIELIIVQIIPLTKLGEN</sequence>
<keyword evidence="1" id="KW-0472">Membrane</keyword>
<name>G2R2L8_THETT</name>
<dbReference type="AlphaFoldDB" id="G2R2L8"/>
<dbReference type="KEGG" id="ttt:THITE_35400"/>
<dbReference type="RefSeq" id="XP_003653030.1">
    <property type="nucleotide sequence ID" value="XM_003652982.1"/>
</dbReference>
<evidence type="ECO:0000256" key="1">
    <source>
        <dbReference type="SAM" id="Phobius"/>
    </source>
</evidence>
<proteinExistence type="predicted"/>
<dbReference type="EMBL" id="CP003010">
    <property type="protein sequence ID" value="AEO66694.1"/>
    <property type="molecule type" value="Genomic_DNA"/>
</dbReference>
<evidence type="ECO:0000313" key="3">
    <source>
        <dbReference type="Proteomes" id="UP000008181"/>
    </source>
</evidence>
<feature type="transmembrane region" description="Helical" evidence="1">
    <location>
        <begin position="24"/>
        <end position="43"/>
    </location>
</feature>
<keyword evidence="1" id="KW-1133">Transmembrane helix</keyword>
<accession>G2R2L8</accession>
<gene>
    <name evidence="2" type="ORF">THITE_35400</name>
</gene>
<organism evidence="2 3">
    <name type="scientific">Thermothielavioides terrestris (strain ATCC 38088 / NRRL 8126)</name>
    <name type="common">Thielavia terrestris</name>
    <dbReference type="NCBI Taxonomy" id="578455"/>
    <lineage>
        <taxon>Eukaryota</taxon>
        <taxon>Fungi</taxon>
        <taxon>Dikarya</taxon>
        <taxon>Ascomycota</taxon>
        <taxon>Pezizomycotina</taxon>
        <taxon>Sordariomycetes</taxon>
        <taxon>Sordariomycetidae</taxon>
        <taxon>Sordariales</taxon>
        <taxon>Chaetomiaceae</taxon>
        <taxon>Thermothielavioides</taxon>
        <taxon>Thermothielavioides terrestris</taxon>
    </lineage>
</organism>
<keyword evidence="1" id="KW-0812">Transmembrane</keyword>
<keyword evidence="3" id="KW-1185">Reference proteome</keyword>
<dbReference type="Proteomes" id="UP000008181">
    <property type="component" value="Chromosome 2"/>
</dbReference>
<protein>
    <submittedName>
        <fullName evidence="2">Uncharacterized protein</fullName>
    </submittedName>
</protein>
<feature type="non-terminal residue" evidence="2">
    <location>
        <position position="1"/>
    </location>
</feature>
<dbReference type="HOGENOM" id="CLU_3147358_0_0_1"/>
<evidence type="ECO:0000313" key="2">
    <source>
        <dbReference type="EMBL" id="AEO66694.1"/>
    </source>
</evidence>
<dbReference type="GeneID" id="11521062"/>